<feature type="signal peptide" evidence="1">
    <location>
        <begin position="1"/>
        <end position="21"/>
    </location>
</feature>
<protein>
    <recommendedName>
        <fullName evidence="3">Peptidase A1 domain-containing protein</fullName>
    </recommendedName>
</protein>
<evidence type="ECO:0008006" key="3">
    <source>
        <dbReference type="Google" id="ProtNLM"/>
    </source>
</evidence>
<evidence type="ECO:0000313" key="2">
    <source>
        <dbReference type="WBParaSite" id="SSTP_0000401100.1"/>
    </source>
</evidence>
<dbReference type="PANTHER" id="PTHR36520:SF4">
    <property type="entry name" value="DUF3421 DOMAIN-CONTAINING PROTEIN"/>
    <property type="match status" value="1"/>
</dbReference>
<keyword evidence="1" id="KW-0732">Signal</keyword>
<dbReference type="PANTHER" id="PTHR36520">
    <property type="entry name" value="PROTEIN CBG13000-RELATED"/>
    <property type="match status" value="1"/>
</dbReference>
<feature type="chain" id="PRO_5005327631" description="Peptidase A1 domain-containing protein" evidence="1">
    <location>
        <begin position="22"/>
        <end position="256"/>
    </location>
</feature>
<reference evidence="2" key="1">
    <citation type="submission" date="2015-08" db="UniProtKB">
        <authorList>
            <consortium name="WormBaseParasite"/>
        </authorList>
    </citation>
    <scope>IDENTIFICATION</scope>
</reference>
<name>A0A0K0E3D9_STRER</name>
<dbReference type="WBParaSite" id="SSTP_0000401100.1">
    <property type="protein sequence ID" value="SSTP_0000401100.1"/>
    <property type="gene ID" value="SSTP_0000401100"/>
</dbReference>
<organism evidence="2">
    <name type="scientific">Strongyloides stercoralis</name>
    <name type="common">Threadworm</name>
    <dbReference type="NCBI Taxonomy" id="6248"/>
    <lineage>
        <taxon>Eukaryota</taxon>
        <taxon>Metazoa</taxon>
        <taxon>Ecdysozoa</taxon>
        <taxon>Nematoda</taxon>
        <taxon>Chromadorea</taxon>
        <taxon>Rhabditida</taxon>
        <taxon>Tylenchina</taxon>
        <taxon>Panagrolaimomorpha</taxon>
        <taxon>Strongyloidoidea</taxon>
        <taxon>Strongyloididae</taxon>
        <taxon>Strongyloides</taxon>
    </lineage>
</organism>
<proteinExistence type="predicted"/>
<accession>A0A0K0E3D9</accession>
<sequence>MIIQYYLFIFIILSFIFKTNHQILGSSEPLVINNDRKNSQFPELVTADNFPLFPFTDQFNWGIEVNPANKVALSTDVNIPVPGWGNWDMDGTLYTGHINTDTRVGTIVRPVNRLNIKPETFALLGQNPSFREARKNAENVLVGKLPYNYEPLRCKPPYCNPFVSFVGAGSEFEEGDDIFFIGGLDFPVSIGPLGQGVRFPLSGVVEYGTTPVSYMHANAYNPVSPFDFTKIDNIRRKPSKVINNKLNFLKKLFRKK</sequence>
<dbReference type="AlphaFoldDB" id="A0A0K0E3D9"/>
<evidence type="ECO:0000256" key="1">
    <source>
        <dbReference type="SAM" id="SignalP"/>
    </source>
</evidence>